<evidence type="ECO:0000313" key="3">
    <source>
        <dbReference type="Proteomes" id="UP001271007"/>
    </source>
</evidence>
<gene>
    <name evidence="2" type="ORF">LTR09_012025</name>
</gene>
<name>A0AAJ0D5B6_9PEZI</name>
<keyword evidence="3" id="KW-1185">Reference proteome</keyword>
<dbReference type="EMBL" id="JAWDJX010000090">
    <property type="protein sequence ID" value="KAK3046499.1"/>
    <property type="molecule type" value="Genomic_DNA"/>
</dbReference>
<feature type="compositionally biased region" description="Polar residues" evidence="1">
    <location>
        <begin position="8"/>
        <end position="21"/>
    </location>
</feature>
<organism evidence="2 3">
    <name type="scientific">Extremus antarcticus</name>
    <dbReference type="NCBI Taxonomy" id="702011"/>
    <lineage>
        <taxon>Eukaryota</taxon>
        <taxon>Fungi</taxon>
        <taxon>Dikarya</taxon>
        <taxon>Ascomycota</taxon>
        <taxon>Pezizomycotina</taxon>
        <taxon>Dothideomycetes</taxon>
        <taxon>Dothideomycetidae</taxon>
        <taxon>Mycosphaerellales</taxon>
        <taxon>Extremaceae</taxon>
        <taxon>Extremus</taxon>
    </lineage>
</organism>
<proteinExistence type="predicted"/>
<feature type="region of interest" description="Disordered" evidence="1">
    <location>
        <begin position="99"/>
        <end position="123"/>
    </location>
</feature>
<accession>A0AAJ0D5B6</accession>
<feature type="region of interest" description="Disordered" evidence="1">
    <location>
        <begin position="1"/>
        <end position="35"/>
    </location>
</feature>
<dbReference type="Proteomes" id="UP001271007">
    <property type="component" value="Unassembled WGS sequence"/>
</dbReference>
<protein>
    <recommendedName>
        <fullName evidence="4">CSN8/PSMD8/EIF3K domain-containing protein</fullName>
    </recommendedName>
</protein>
<comment type="caution">
    <text evidence="2">The sequence shown here is derived from an EMBL/GenBank/DDBJ whole genome shotgun (WGS) entry which is preliminary data.</text>
</comment>
<evidence type="ECO:0000313" key="2">
    <source>
        <dbReference type="EMBL" id="KAK3046499.1"/>
    </source>
</evidence>
<reference evidence="2" key="1">
    <citation type="submission" date="2023-04" db="EMBL/GenBank/DDBJ databases">
        <title>Black Yeasts Isolated from many extreme environments.</title>
        <authorList>
            <person name="Coleine C."/>
            <person name="Stajich J.E."/>
            <person name="Selbmann L."/>
        </authorList>
    </citation>
    <scope>NUCLEOTIDE SEQUENCE</scope>
    <source>
        <strain evidence="2">CCFEE 5312</strain>
    </source>
</reference>
<sequence length="320" mass="36571">MSRHPNEKSSSYSAQGISNASARPPARRGPSGAWSRFRPAVIDPLDIYGLPSKGETRLHDYKAQEAYYTKIVERYMKFCASTGGGDGLGKAFADLKITTPPPRPTDVAGDARPGLPHRVSNTERPNDMPTILLAMRKLREGVLGSRRRDQFAQRAYMFIIHACILTKSWESYQPALLYLLYSIHPRTPLSAPEVQEFIGYHILDLSCRQYELGEAFAVKREFRHRDRKVNVVLRSLVHDDWVRFWRTRRAVDGYQRAIMEFATERIRLHALKCVGKSYLIVEKSFVERTGDARWEELVQGGVGWQLQETGNVVIRKPKPK</sequence>
<evidence type="ECO:0000256" key="1">
    <source>
        <dbReference type="SAM" id="MobiDB-lite"/>
    </source>
</evidence>
<evidence type="ECO:0008006" key="4">
    <source>
        <dbReference type="Google" id="ProtNLM"/>
    </source>
</evidence>
<dbReference type="AlphaFoldDB" id="A0AAJ0D5B6"/>
<dbReference type="PANTHER" id="PTHR39398:SF1">
    <property type="entry name" value="CSN8_PSMD8_EIF3K DOMAIN-CONTAINING PROTEIN"/>
    <property type="match status" value="1"/>
</dbReference>
<dbReference type="PANTHER" id="PTHR39398">
    <property type="entry name" value="YALI0F14311P"/>
    <property type="match status" value="1"/>
</dbReference>